<protein>
    <recommendedName>
        <fullName evidence="3">glucuronosyltransferase</fullName>
        <ecNumber evidence="3">2.4.1.17</ecNumber>
    </recommendedName>
</protein>
<keyword evidence="5" id="KW-0808">Transferase</keyword>
<gene>
    <name evidence="13" type="ORF">GCK32_002203</name>
</gene>
<keyword evidence="6 11" id="KW-0812">Transmembrane</keyword>
<dbReference type="Pfam" id="PF00201">
    <property type="entry name" value="UDPGT"/>
    <property type="match status" value="5"/>
</dbReference>
<dbReference type="GO" id="GO:0015020">
    <property type="term" value="F:glucuronosyltransferase activity"/>
    <property type="evidence" value="ECO:0007669"/>
    <property type="project" value="UniProtKB-EC"/>
</dbReference>
<comment type="catalytic activity">
    <reaction evidence="10">
        <text>glucuronate acceptor + UDP-alpha-D-glucuronate = acceptor beta-D-glucuronoside + UDP + H(+)</text>
        <dbReference type="Rhea" id="RHEA:21032"/>
        <dbReference type="ChEBI" id="CHEBI:15378"/>
        <dbReference type="ChEBI" id="CHEBI:58052"/>
        <dbReference type="ChEBI" id="CHEBI:58223"/>
        <dbReference type="ChEBI" id="CHEBI:132367"/>
        <dbReference type="ChEBI" id="CHEBI:132368"/>
        <dbReference type="EC" id="2.4.1.17"/>
    </reaction>
</comment>
<comment type="caution">
    <text evidence="13">The sequence shown here is derived from an EMBL/GenBank/DDBJ whole genome shotgun (WGS) entry which is preliminary data.</text>
</comment>
<comment type="similarity">
    <text evidence="2">Belongs to the UDP-glycosyltransferase family.</text>
</comment>
<feature type="chain" id="PRO_5042847769" description="glucuronosyltransferase" evidence="12">
    <location>
        <begin position="17"/>
        <end position="1250"/>
    </location>
</feature>
<evidence type="ECO:0000256" key="7">
    <source>
        <dbReference type="ARBA" id="ARBA00022729"/>
    </source>
</evidence>
<keyword evidence="7 12" id="KW-0732">Signal</keyword>
<evidence type="ECO:0000256" key="12">
    <source>
        <dbReference type="SAM" id="SignalP"/>
    </source>
</evidence>
<dbReference type="FunFam" id="3.40.50.2000:FF:000038">
    <property type="entry name" value="UDP-GlucuronosylTransferase"/>
    <property type="match status" value="1"/>
</dbReference>
<dbReference type="EC" id="2.4.1.17" evidence="3"/>
<dbReference type="Gene3D" id="3.40.50.2000">
    <property type="entry name" value="Glycogen Phosphorylase B"/>
    <property type="match status" value="3"/>
</dbReference>
<dbReference type="PANTHER" id="PTHR48043">
    <property type="entry name" value="EG:EG0003.4 PROTEIN-RELATED"/>
    <property type="match status" value="1"/>
</dbReference>
<dbReference type="Proteomes" id="UP001331761">
    <property type="component" value="Unassembled WGS sequence"/>
</dbReference>
<evidence type="ECO:0000256" key="9">
    <source>
        <dbReference type="ARBA" id="ARBA00023136"/>
    </source>
</evidence>
<dbReference type="PANTHER" id="PTHR48043:SF145">
    <property type="entry name" value="FI06409P-RELATED"/>
    <property type="match status" value="1"/>
</dbReference>
<feature type="signal peptide" evidence="12">
    <location>
        <begin position="1"/>
        <end position="16"/>
    </location>
</feature>
<evidence type="ECO:0000256" key="3">
    <source>
        <dbReference type="ARBA" id="ARBA00012544"/>
    </source>
</evidence>
<dbReference type="CDD" id="cd03784">
    <property type="entry name" value="GT1_Gtf-like"/>
    <property type="match status" value="3"/>
</dbReference>
<organism evidence="13 14">
    <name type="scientific">Trichostrongylus colubriformis</name>
    <name type="common">Black scour worm</name>
    <dbReference type="NCBI Taxonomy" id="6319"/>
    <lineage>
        <taxon>Eukaryota</taxon>
        <taxon>Metazoa</taxon>
        <taxon>Ecdysozoa</taxon>
        <taxon>Nematoda</taxon>
        <taxon>Chromadorea</taxon>
        <taxon>Rhabditida</taxon>
        <taxon>Rhabditina</taxon>
        <taxon>Rhabditomorpha</taxon>
        <taxon>Strongyloidea</taxon>
        <taxon>Trichostrongylidae</taxon>
        <taxon>Trichostrongylus</taxon>
    </lineage>
</organism>
<evidence type="ECO:0000256" key="8">
    <source>
        <dbReference type="ARBA" id="ARBA00022989"/>
    </source>
</evidence>
<evidence type="ECO:0000256" key="11">
    <source>
        <dbReference type="SAM" id="Phobius"/>
    </source>
</evidence>
<dbReference type="InterPro" id="IPR002213">
    <property type="entry name" value="UDP_glucos_trans"/>
</dbReference>
<keyword evidence="8 11" id="KW-1133">Transmembrane helix</keyword>
<evidence type="ECO:0000256" key="1">
    <source>
        <dbReference type="ARBA" id="ARBA00004167"/>
    </source>
</evidence>
<feature type="transmembrane region" description="Helical" evidence="11">
    <location>
        <begin position="1214"/>
        <end position="1237"/>
    </location>
</feature>
<proteinExistence type="inferred from homology"/>
<comment type="subcellular location">
    <subcellularLocation>
        <location evidence="1">Membrane</location>
        <topology evidence="1">Single-pass membrane protein</topology>
    </subcellularLocation>
</comment>
<sequence length="1250" mass="142808">MLLLVLLCVVVPFAGCLNVLIWNPTLSYSHVRFMNNIADILFERGHNVTVVSPILDPRLDNVRPTNAIPQIPFHSKYLDPTEWNFDIHSTSFWNAPPVGGRSLSADDLHRMNEKTYLMSKGFSEDREFVNTLRSFQFDVALHELYELSAVAALELIGVKKAIVVSAAGMTLHMKEITGVPSNPSFVPGLFTTYSDEMTFWERLDNFKFDIELNYFYLQWERKMWTVFNKASPKFPDLRELLRMKTGAILLNVNEFTETPRPTANIIRYVGGLGVPQPKPLNERLREILDERGQNVLFSLGTIAQPENMPLWLKKGDERLSLFITHAGMNSILEATFAGKPMITIPLFGDQFLNAKNLRRQGLAVLIERSNLNRDTLIAALREVLSPNASEGKRWSQNSRIIYSADVSPRSASLVEEVRDCFIRSLEMFPLMLLCGLILNTNCANVLVWNPTIGYSHVRFLGTIADILYEDGHNVTILSPIMDPHVNMVGHTSTIRQIPYLSKYMDNDDSYAELDIKRSSFWDVPAQGHSVSAKDFDRFIRNFQCMLRGLVEDKNFLASLRDYHFDVAIHEIYDPYQVGVFELIGVKKTVAVSALGVTPYVHEITEPYTTYGDDMTFWERLDNFKLNIELHYRSLKWERDTLLLFEKVYPGFPNFRKLLREKVGIILLNVNEFLETPRPTANIIRYIGGVSIREPKLLDERFSAILDQRAANVLFSFGTFTQAKDIPPRLKRADERLTLFITHAGMNSIIEATFSGKPMVTIPLFGDQFLNAKNIQRRGLAVMIERNELNRDTLVAALRETLCPEATYARKAAKVARHLHGRAAAARAELSHWVKLTIVSPLIDPDVSVNGLNPAVLHLPYQSKYTKNIEDNDFAKLDIKGTSLWDAPTMEGRSTSVQDIALFMTTLKNVYRGVYSTYSDDMTFWERLNNFKFETEMNIRNRYWERELWLHFDEVYPGFPDFRHLLKKKVGAVLLNVHEFTETPRPTANMVRYIGGLTVHAAKSLDEKLDAILNERSTNVLLSFGSLSQAKNMPLFLKKDIVSAFATFPNTTFIWKYEEENDSHLFENHPNIHTMKWVPQRDLLGDKRLTAFITHAGMNSVLEATFAGKPMITVPLFGDQYLNAKNVERRGLALLIDRSRLNKDTLIAGLAEVLSPNSSYAHKAATVARYLKGRPAAARAELSHWVKLIAEEGQMDHLMMRARDLSFVQYHCLDITAYLLVQFVAIMYLVFLILKLTIRQTSVVFRKRKVD</sequence>
<evidence type="ECO:0000256" key="10">
    <source>
        <dbReference type="ARBA" id="ARBA00047475"/>
    </source>
</evidence>
<dbReference type="AlphaFoldDB" id="A0AAN8FF01"/>
<evidence type="ECO:0000313" key="13">
    <source>
        <dbReference type="EMBL" id="KAK5977497.1"/>
    </source>
</evidence>
<dbReference type="InterPro" id="IPR050271">
    <property type="entry name" value="UDP-glycosyltransferase"/>
</dbReference>
<name>A0AAN8FF01_TRICO</name>
<accession>A0AAN8FF01</accession>
<keyword evidence="4" id="KW-0328">Glycosyltransferase</keyword>
<evidence type="ECO:0000256" key="6">
    <source>
        <dbReference type="ARBA" id="ARBA00022692"/>
    </source>
</evidence>
<reference evidence="13 14" key="1">
    <citation type="submission" date="2019-10" db="EMBL/GenBank/DDBJ databases">
        <title>Assembly and Annotation for the nematode Trichostrongylus colubriformis.</title>
        <authorList>
            <person name="Martin J."/>
        </authorList>
    </citation>
    <scope>NUCLEOTIDE SEQUENCE [LARGE SCALE GENOMIC DNA]</scope>
    <source>
        <strain evidence="13">G859</strain>
        <tissue evidence="13">Whole worm</tissue>
    </source>
</reference>
<dbReference type="EMBL" id="WIXE01010529">
    <property type="protein sequence ID" value="KAK5977497.1"/>
    <property type="molecule type" value="Genomic_DNA"/>
</dbReference>
<dbReference type="SUPFAM" id="SSF53756">
    <property type="entry name" value="UDP-Glycosyltransferase/glycogen phosphorylase"/>
    <property type="match status" value="3"/>
</dbReference>
<keyword evidence="9 11" id="KW-0472">Membrane</keyword>
<dbReference type="GO" id="GO:0016020">
    <property type="term" value="C:membrane"/>
    <property type="evidence" value="ECO:0007669"/>
    <property type="project" value="UniProtKB-SubCell"/>
</dbReference>
<keyword evidence="14" id="KW-1185">Reference proteome</keyword>
<evidence type="ECO:0000313" key="14">
    <source>
        <dbReference type="Proteomes" id="UP001331761"/>
    </source>
</evidence>
<evidence type="ECO:0000256" key="4">
    <source>
        <dbReference type="ARBA" id="ARBA00022676"/>
    </source>
</evidence>
<evidence type="ECO:0000256" key="2">
    <source>
        <dbReference type="ARBA" id="ARBA00009995"/>
    </source>
</evidence>
<evidence type="ECO:0000256" key="5">
    <source>
        <dbReference type="ARBA" id="ARBA00022679"/>
    </source>
</evidence>